<evidence type="ECO:0000259" key="1">
    <source>
        <dbReference type="Pfam" id="PF25590"/>
    </source>
</evidence>
<proteinExistence type="predicted"/>
<dbReference type="EMBL" id="LR796188">
    <property type="protein sequence ID" value="CAB4124811.1"/>
    <property type="molecule type" value="Genomic_DNA"/>
</dbReference>
<gene>
    <name evidence="2" type="ORF">UFOVP54_31</name>
</gene>
<evidence type="ECO:0000313" key="2">
    <source>
        <dbReference type="EMBL" id="CAB4124811.1"/>
    </source>
</evidence>
<reference evidence="2" key="1">
    <citation type="submission" date="2020-04" db="EMBL/GenBank/DDBJ databases">
        <authorList>
            <person name="Chiriac C."/>
            <person name="Salcher M."/>
            <person name="Ghai R."/>
            <person name="Kavagutti S V."/>
        </authorList>
    </citation>
    <scope>NUCLEOTIDE SEQUENCE</scope>
</reference>
<feature type="domain" description="DUF7936" evidence="1">
    <location>
        <begin position="10"/>
        <end position="75"/>
    </location>
</feature>
<dbReference type="Pfam" id="PF25590">
    <property type="entry name" value="DUF7936"/>
    <property type="match status" value="1"/>
</dbReference>
<organism evidence="2">
    <name type="scientific">uncultured Caudovirales phage</name>
    <dbReference type="NCBI Taxonomy" id="2100421"/>
    <lineage>
        <taxon>Viruses</taxon>
        <taxon>Duplodnaviria</taxon>
        <taxon>Heunggongvirae</taxon>
        <taxon>Uroviricota</taxon>
        <taxon>Caudoviricetes</taxon>
        <taxon>Peduoviridae</taxon>
        <taxon>Maltschvirus</taxon>
        <taxon>Maltschvirus maltsch</taxon>
    </lineage>
</organism>
<dbReference type="InterPro" id="IPR057696">
    <property type="entry name" value="DUF7936"/>
</dbReference>
<accession>A0A6J5KSB9</accession>
<sequence>MLEIKQIKYLENYNNLGNVIIQIDWEYSLEGFQTVSGTVTLPDPEEKSFIPVKEITQEVVLKWVQQNVNPESMELQKVESKPEIQTFIVGDINSKSIFENYSKHTPTPVEEIADIIPVIEIDRPVVDVVVEPTTEIITEEII</sequence>
<name>A0A6J5KSB9_9CAUD</name>
<protein>
    <recommendedName>
        <fullName evidence="1">DUF7936 domain-containing protein</fullName>
    </recommendedName>
</protein>